<dbReference type="CDD" id="cd01129">
    <property type="entry name" value="PulE-GspE-like"/>
    <property type="match status" value="1"/>
</dbReference>
<dbReference type="Gene3D" id="3.30.450.90">
    <property type="match status" value="1"/>
</dbReference>
<evidence type="ECO:0000313" key="5">
    <source>
        <dbReference type="EMBL" id="GAA5104093.1"/>
    </source>
</evidence>
<comment type="caution">
    <text evidence="5">The sequence shown here is derived from an EMBL/GenBank/DDBJ whole genome shotgun (WGS) entry which is preliminary data.</text>
</comment>
<evidence type="ECO:0000259" key="4">
    <source>
        <dbReference type="PROSITE" id="PS00662"/>
    </source>
</evidence>
<comment type="similarity">
    <text evidence="1">Belongs to the GSP E family.</text>
</comment>
<dbReference type="PANTHER" id="PTHR30258">
    <property type="entry name" value="TYPE II SECRETION SYSTEM PROTEIN GSPE-RELATED"/>
    <property type="match status" value="1"/>
</dbReference>
<gene>
    <name evidence="5" type="ORF">GCM10023211_01200</name>
</gene>
<accession>A0ABP9N008</accession>
<sequence>MNMTSIRYPEHEITTLTDQFLQDALNKRASDIHFEPYSNEYRIRMRIDGVLQTMAILPLSQVKPMAVRLKIMANLNIAEQRLPQDGQLTLGQHAMRMSTLPILSGEKIVLRIMDNPQHTLSIDQLGLSQQNHLDFVKTLNLPQGLILVTGPTGSGKTSTLYSGLKEINVETRNICSAEDPVEIPISGINQTQINPKTGLDFAQTLRALLRQDPDIIMIGEIRDQQTAEIAVQAAQTGHLVLSTLHTNSSAQALIRLNQMGIKHYLIASSIKLIIAQRLVRKLCPHCKALSPLSFSSLQDVHQKIPHHYLAKGCHHCLGGYCGRIGLYEFLLITEPIQALLLSELNFSLNQLEKMMAQCEIQTLHQSAINLVMQGITSLAEIERVLGIVCL</sequence>
<proteinExistence type="inferred from homology"/>
<keyword evidence="2" id="KW-0547">Nucleotide-binding</keyword>
<dbReference type="Gene3D" id="3.40.50.300">
    <property type="entry name" value="P-loop containing nucleotide triphosphate hydrolases"/>
    <property type="match status" value="1"/>
</dbReference>
<dbReference type="Proteomes" id="UP001500171">
    <property type="component" value="Unassembled WGS sequence"/>
</dbReference>
<dbReference type="Pfam" id="PF00437">
    <property type="entry name" value="T2SSE"/>
    <property type="match status" value="1"/>
</dbReference>
<keyword evidence="3" id="KW-0067">ATP-binding</keyword>
<dbReference type="SUPFAM" id="SSF52540">
    <property type="entry name" value="P-loop containing nucleoside triphosphate hydrolases"/>
    <property type="match status" value="1"/>
</dbReference>
<dbReference type="InterPro" id="IPR001482">
    <property type="entry name" value="T2SS/T4SS_dom"/>
</dbReference>
<evidence type="ECO:0000256" key="1">
    <source>
        <dbReference type="ARBA" id="ARBA00006611"/>
    </source>
</evidence>
<dbReference type="PANTHER" id="PTHR30258:SF1">
    <property type="entry name" value="PROTEIN TRANSPORT PROTEIN HOFB HOMOLOG"/>
    <property type="match status" value="1"/>
</dbReference>
<dbReference type="InterPro" id="IPR027417">
    <property type="entry name" value="P-loop_NTPase"/>
</dbReference>
<name>A0ABP9N008_9GAMM</name>
<evidence type="ECO:0000256" key="3">
    <source>
        <dbReference type="ARBA" id="ARBA00022840"/>
    </source>
</evidence>
<keyword evidence="6" id="KW-1185">Reference proteome</keyword>
<organism evidence="5 6">
    <name type="scientific">Orbus sasakiae</name>
    <dbReference type="NCBI Taxonomy" id="1078475"/>
    <lineage>
        <taxon>Bacteria</taxon>
        <taxon>Pseudomonadati</taxon>
        <taxon>Pseudomonadota</taxon>
        <taxon>Gammaproteobacteria</taxon>
        <taxon>Orbales</taxon>
        <taxon>Orbaceae</taxon>
        <taxon>Orbus</taxon>
    </lineage>
</organism>
<feature type="domain" description="Bacterial type II secretion system protein E" evidence="4">
    <location>
        <begin position="209"/>
        <end position="223"/>
    </location>
</feature>
<evidence type="ECO:0000313" key="6">
    <source>
        <dbReference type="Proteomes" id="UP001500171"/>
    </source>
</evidence>
<reference evidence="6" key="1">
    <citation type="journal article" date="2019" name="Int. J. Syst. Evol. Microbiol.">
        <title>The Global Catalogue of Microorganisms (GCM) 10K type strain sequencing project: providing services to taxonomists for standard genome sequencing and annotation.</title>
        <authorList>
            <consortium name="The Broad Institute Genomics Platform"/>
            <consortium name="The Broad Institute Genome Sequencing Center for Infectious Disease"/>
            <person name="Wu L."/>
            <person name="Ma J."/>
        </authorList>
    </citation>
    <scope>NUCLEOTIDE SEQUENCE [LARGE SCALE GENOMIC DNA]</scope>
    <source>
        <strain evidence="6">JCM 18050</strain>
    </source>
</reference>
<dbReference type="PROSITE" id="PS00662">
    <property type="entry name" value="T2SP_E"/>
    <property type="match status" value="1"/>
</dbReference>
<dbReference type="EMBL" id="BAABHY010000001">
    <property type="protein sequence ID" value="GAA5104093.1"/>
    <property type="molecule type" value="Genomic_DNA"/>
</dbReference>
<protein>
    <recommendedName>
        <fullName evidence="4">Bacterial type II secretion system protein E domain-containing protein</fullName>
    </recommendedName>
</protein>
<evidence type="ECO:0000256" key="2">
    <source>
        <dbReference type="ARBA" id="ARBA00022741"/>
    </source>
</evidence>
<dbReference type="RefSeq" id="WP_345487658.1">
    <property type="nucleotide sequence ID" value="NZ_BAABHY010000001.1"/>
</dbReference>